<keyword evidence="4" id="KW-1185">Reference proteome</keyword>
<dbReference type="Proteomes" id="UP000005801">
    <property type="component" value="Unassembled WGS sequence"/>
</dbReference>
<evidence type="ECO:0000259" key="1">
    <source>
        <dbReference type="Pfam" id="PF04256"/>
    </source>
</evidence>
<dbReference type="InterPro" id="IPR041652">
    <property type="entry name" value="DUF5616"/>
</dbReference>
<evidence type="ECO:0000259" key="2">
    <source>
        <dbReference type="Pfam" id="PF18481"/>
    </source>
</evidence>
<name>A6G9S8_9BACT</name>
<feature type="domain" description="DUF5616" evidence="2">
    <location>
        <begin position="80"/>
        <end position="226"/>
    </location>
</feature>
<proteinExistence type="predicted"/>
<evidence type="ECO:0000313" key="4">
    <source>
        <dbReference type="Proteomes" id="UP000005801"/>
    </source>
</evidence>
<feature type="domain" description="DUF434" evidence="1">
    <location>
        <begin position="21"/>
        <end position="74"/>
    </location>
</feature>
<evidence type="ECO:0000313" key="3">
    <source>
        <dbReference type="EMBL" id="EDM77364.1"/>
    </source>
</evidence>
<reference evidence="3 4" key="1">
    <citation type="submission" date="2007-06" db="EMBL/GenBank/DDBJ databases">
        <authorList>
            <person name="Shimkets L."/>
            <person name="Ferriera S."/>
            <person name="Johnson J."/>
            <person name="Kravitz S."/>
            <person name="Beeson K."/>
            <person name="Sutton G."/>
            <person name="Rogers Y.-H."/>
            <person name="Friedman R."/>
            <person name="Frazier M."/>
            <person name="Venter J.C."/>
        </authorList>
    </citation>
    <scope>NUCLEOTIDE SEQUENCE [LARGE SCALE GENOMIC DNA]</scope>
    <source>
        <strain evidence="3 4">SIR-1</strain>
    </source>
</reference>
<organism evidence="3 4">
    <name type="scientific">Plesiocystis pacifica SIR-1</name>
    <dbReference type="NCBI Taxonomy" id="391625"/>
    <lineage>
        <taxon>Bacteria</taxon>
        <taxon>Pseudomonadati</taxon>
        <taxon>Myxococcota</taxon>
        <taxon>Polyangia</taxon>
        <taxon>Nannocystales</taxon>
        <taxon>Nannocystaceae</taxon>
        <taxon>Plesiocystis</taxon>
    </lineage>
</organism>
<comment type="caution">
    <text evidence="3">The sequence shown here is derived from an EMBL/GenBank/DDBJ whole genome shotgun (WGS) entry which is preliminary data.</text>
</comment>
<dbReference type="PANTHER" id="PTHR42252:SF1">
    <property type="entry name" value="DUF434 DOMAIN-CONTAINING PROTEIN"/>
    <property type="match status" value="1"/>
</dbReference>
<sequence>MPRGPAQDDAVDFGAEALPGLRTAVSELAWLLSRGYATTSALELVGNRHDLRARQRTAVLRCTCTDDEAEARTARRVGAAQLRGRAVALDGFNVLIAVESALAGGVVLRGRDGALRDMASVHGSYRRSETTQAAAEAIGEQLAALGPSAVLWLLDRPVSNSGRLKVSLAELAQARGWPWTIELDFDPDKRLAQLGGEGASASPPPVVASGDGWILDRVDASFDLAAHTIAAARPDAWLLDLGLL</sequence>
<dbReference type="PANTHER" id="PTHR42252">
    <property type="entry name" value="DUF5616 DOMAIN-CONTAINING PROTEIN"/>
    <property type="match status" value="1"/>
</dbReference>
<dbReference type="AlphaFoldDB" id="A6G9S8"/>
<dbReference type="EMBL" id="ABCS01000047">
    <property type="protein sequence ID" value="EDM77364.1"/>
    <property type="molecule type" value="Genomic_DNA"/>
</dbReference>
<dbReference type="Pfam" id="PF04256">
    <property type="entry name" value="DUF434"/>
    <property type="match status" value="1"/>
</dbReference>
<protein>
    <submittedName>
        <fullName evidence="3">Uncharacterized conserved protein, putative</fullName>
    </submittedName>
</protein>
<dbReference type="InterPro" id="IPR007368">
    <property type="entry name" value="DUF434"/>
</dbReference>
<dbReference type="RefSeq" id="WP_006973470.1">
    <property type="nucleotide sequence ID" value="NZ_ABCS01000047.1"/>
</dbReference>
<dbReference type="Pfam" id="PF18481">
    <property type="entry name" value="DUF5616"/>
    <property type="match status" value="1"/>
</dbReference>
<dbReference type="STRING" id="391625.PPSIR1_09840"/>
<dbReference type="OrthoDB" id="5372493at2"/>
<accession>A6G9S8</accession>
<dbReference type="eggNOG" id="COG2454">
    <property type="taxonomic scope" value="Bacteria"/>
</dbReference>
<gene>
    <name evidence="3" type="ORF">PPSIR1_09840</name>
</gene>